<dbReference type="GO" id="GO:0009535">
    <property type="term" value="C:chloroplast thylakoid membrane"/>
    <property type="evidence" value="ECO:0007669"/>
    <property type="project" value="InterPro"/>
</dbReference>
<evidence type="ECO:0000256" key="2">
    <source>
        <dbReference type="SAM" id="Phobius"/>
    </source>
</evidence>
<feature type="region of interest" description="Disordered" evidence="1">
    <location>
        <begin position="223"/>
        <end position="245"/>
    </location>
</feature>
<proteinExistence type="predicted"/>
<keyword evidence="2" id="KW-0472">Membrane</keyword>
<comment type="caution">
    <text evidence="3">The sequence shown here is derived from an EMBL/GenBank/DDBJ whole genome shotgun (WGS) entry which is preliminary data.</text>
</comment>
<dbReference type="EMBL" id="JALJOR010000005">
    <property type="protein sequence ID" value="KAK9816634.1"/>
    <property type="molecule type" value="Genomic_DNA"/>
</dbReference>
<dbReference type="Proteomes" id="UP001489004">
    <property type="component" value="Unassembled WGS sequence"/>
</dbReference>
<dbReference type="GO" id="GO:0048564">
    <property type="term" value="P:photosystem I assembly"/>
    <property type="evidence" value="ECO:0007669"/>
    <property type="project" value="InterPro"/>
</dbReference>
<gene>
    <name evidence="3" type="ORF">WJX72_003086</name>
</gene>
<evidence type="ECO:0000313" key="3">
    <source>
        <dbReference type="EMBL" id="KAK9816634.1"/>
    </source>
</evidence>
<dbReference type="GO" id="GO:0080183">
    <property type="term" value="P:response to photooxidative stress"/>
    <property type="evidence" value="ECO:0007669"/>
    <property type="project" value="InterPro"/>
</dbReference>
<keyword evidence="2" id="KW-0812">Transmembrane</keyword>
<evidence type="ECO:0008006" key="5">
    <source>
        <dbReference type="Google" id="ProtNLM"/>
    </source>
</evidence>
<sequence>MQSLGRPPCRTTSSTSRVPAPLKAKCHLQSPSIASRRPLHSRRQARIQASADQGEAYTDKADLEAKLEEFLRQQAEMESGVQLAAPPPPATPDKVIGAQELSEEEAKKLCRDVVGMVKTLKTKRDMAVNEIKLTISIEDPRTRERRESLGIEDGSGVSRDEMAIAFMEVVEGRIPRDRLALRELHKEMNSWPYLSQEDELVAEGASASYEAITDTGVEDSKKVARGSAGWRETRGNKKLGRDESEKAQGITDMLPDWMGYGVLYLISAVPVLIGVSVVAILFFNSLR</sequence>
<accession>A0AAW1Q8G4</accession>
<name>A0AAW1Q8G4_9CHLO</name>
<feature type="region of interest" description="Disordered" evidence="1">
    <location>
        <begin position="1"/>
        <end position="58"/>
    </location>
</feature>
<feature type="compositionally biased region" description="Basic and acidic residues" evidence="1">
    <location>
        <begin position="231"/>
        <end position="245"/>
    </location>
</feature>
<dbReference type="AlphaFoldDB" id="A0AAW1Q8G4"/>
<evidence type="ECO:0000256" key="1">
    <source>
        <dbReference type="SAM" id="MobiDB-lite"/>
    </source>
</evidence>
<protein>
    <recommendedName>
        <fullName evidence="5">Ycf3-interacting protein 1, chloroplastic</fullName>
    </recommendedName>
</protein>
<reference evidence="3 4" key="1">
    <citation type="journal article" date="2024" name="Nat. Commun.">
        <title>Phylogenomics reveals the evolutionary origins of lichenization in chlorophyte algae.</title>
        <authorList>
            <person name="Puginier C."/>
            <person name="Libourel C."/>
            <person name="Otte J."/>
            <person name="Skaloud P."/>
            <person name="Haon M."/>
            <person name="Grisel S."/>
            <person name="Petersen M."/>
            <person name="Berrin J.G."/>
            <person name="Delaux P.M."/>
            <person name="Dal Grande F."/>
            <person name="Keller J."/>
        </authorList>
    </citation>
    <scope>NUCLEOTIDE SEQUENCE [LARGE SCALE GENOMIC DNA]</scope>
    <source>
        <strain evidence="3 4">SAG 2043</strain>
    </source>
</reference>
<evidence type="ECO:0000313" key="4">
    <source>
        <dbReference type="Proteomes" id="UP001489004"/>
    </source>
</evidence>
<dbReference type="InterPro" id="IPR040340">
    <property type="entry name" value="CEST/Y3IP1"/>
</dbReference>
<organism evidence="3 4">
    <name type="scientific">[Myrmecia] bisecta</name>
    <dbReference type="NCBI Taxonomy" id="41462"/>
    <lineage>
        <taxon>Eukaryota</taxon>
        <taxon>Viridiplantae</taxon>
        <taxon>Chlorophyta</taxon>
        <taxon>core chlorophytes</taxon>
        <taxon>Trebouxiophyceae</taxon>
        <taxon>Trebouxiales</taxon>
        <taxon>Trebouxiaceae</taxon>
        <taxon>Myrmecia</taxon>
    </lineage>
</organism>
<feature type="transmembrane region" description="Helical" evidence="2">
    <location>
        <begin position="257"/>
        <end position="283"/>
    </location>
</feature>
<keyword evidence="2" id="KW-1133">Transmembrane helix</keyword>
<keyword evidence="4" id="KW-1185">Reference proteome</keyword>
<dbReference type="PANTHER" id="PTHR33672:SF3">
    <property type="entry name" value="YCF3-INTERACTING PROTEIN 1, CHLOROPLASTIC"/>
    <property type="match status" value="1"/>
</dbReference>
<dbReference type="PANTHER" id="PTHR33672">
    <property type="entry name" value="YCF3-INTERACTING PROTEIN 1, CHLOROPLASTIC"/>
    <property type="match status" value="1"/>
</dbReference>